<name>A0ABS1BVY7_9NEIS</name>
<proteinExistence type="predicted"/>
<protein>
    <submittedName>
        <fullName evidence="1">Uncharacterized protein</fullName>
    </submittedName>
</protein>
<dbReference type="RefSeq" id="WP_200523390.1">
    <property type="nucleotide sequence ID" value="NZ_JAEHNZ010000006.1"/>
</dbReference>
<dbReference type="Proteomes" id="UP000614058">
    <property type="component" value="Unassembled WGS sequence"/>
</dbReference>
<keyword evidence="2" id="KW-1185">Reference proteome</keyword>
<reference evidence="1 2" key="1">
    <citation type="journal article" date="2021" name="Pathogens">
        <title>Isolation and Characterization of Kingella bonacorsii sp. nov., A Novel Kingella Species Detected in a Stable Periodontitis Subject.</title>
        <authorList>
            <person name="Antezack A."/>
            <person name="Boxberger M."/>
            <person name="Rolland C."/>
            <person name="Monnet-Corti V."/>
            <person name="La Scola B."/>
        </authorList>
    </citation>
    <scope>NUCLEOTIDE SEQUENCE [LARGE SCALE GENOMIC DNA]</scope>
    <source>
        <strain evidence="1 2">Marseille-Q4569</strain>
    </source>
</reference>
<accession>A0ABS1BVY7</accession>
<sequence length="305" mass="35250">MKTMNKIIKVLGSIAIFGLMCFAGFAGKHFAKQRSHWDYQPITSSQQIASSQPSIKQPENILPQVQAYAQSHKREMVAQFVQGARSLGFPQKIDEWTTFTGVNSAEISENIFNINQFYDLSIAPEQVDSVANEFQDNLLRNFFSQQCIKPSFSLFNQIDGITLYYRYFLGNHELFTMVVPSGSCQNHTLAHVHYQPSPEYETAQRAKQEALVAMEQRNNQCRQIAKDKGYYAVFADYCDMETKRDENSFDEQLAQLECDLSPQEIQNLAQETQNNFERKAERAADYVAFCRKEFLYWNKLNRRSN</sequence>
<organism evidence="1 2">
    <name type="scientific">Kingella bonacorsii</name>
    <dbReference type="NCBI Taxonomy" id="2796361"/>
    <lineage>
        <taxon>Bacteria</taxon>
        <taxon>Pseudomonadati</taxon>
        <taxon>Pseudomonadota</taxon>
        <taxon>Betaproteobacteria</taxon>
        <taxon>Neisseriales</taxon>
        <taxon>Neisseriaceae</taxon>
        <taxon>Kingella</taxon>
    </lineage>
</organism>
<evidence type="ECO:0000313" key="1">
    <source>
        <dbReference type="EMBL" id="MBK0397458.1"/>
    </source>
</evidence>
<comment type="caution">
    <text evidence="1">The sequence shown here is derived from an EMBL/GenBank/DDBJ whole genome shotgun (WGS) entry which is preliminary data.</text>
</comment>
<gene>
    <name evidence="1" type="ORF">JDW22_12980</name>
</gene>
<dbReference type="EMBL" id="JAEHNZ010000006">
    <property type="protein sequence ID" value="MBK0397458.1"/>
    <property type="molecule type" value="Genomic_DNA"/>
</dbReference>
<evidence type="ECO:0000313" key="2">
    <source>
        <dbReference type="Proteomes" id="UP000614058"/>
    </source>
</evidence>